<dbReference type="OrthoDB" id="3214269at2"/>
<evidence type="ECO:0000313" key="2">
    <source>
        <dbReference type="Proteomes" id="UP000460272"/>
    </source>
</evidence>
<name>A0A6P2C945_9ACTN</name>
<sequence>MDDAHPRSSPYPQDLVRHVAISTGLDEATAARVVADVLAYFGQTVDEYVVRRHQELKDRNRKNDAIWPQLVNELKSRRFKADAVSERQLRRMVYPDRPR</sequence>
<dbReference type="Proteomes" id="UP000460272">
    <property type="component" value="Unassembled WGS sequence"/>
</dbReference>
<comment type="caution">
    <text evidence="1">The sequence shown here is derived from an EMBL/GenBank/DDBJ whole genome shotgun (WGS) entry which is preliminary data.</text>
</comment>
<organism evidence="1 2">
    <name type="scientific">Trebonia kvetii</name>
    <dbReference type="NCBI Taxonomy" id="2480626"/>
    <lineage>
        <taxon>Bacteria</taxon>
        <taxon>Bacillati</taxon>
        <taxon>Actinomycetota</taxon>
        <taxon>Actinomycetes</taxon>
        <taxon>Streptosporangiales</taxon>
        <taxon>Treboniaceae</taxon>
        <taxon>Trebonia</taxon>
    </lineage>
</organism>
<protein>
    <submittedName>
        <fullName evidence="1">Uncharacterized protein</fullName>
    </submittedName>
</protein>
<dbReference type="RefSeq" id="WP_145850827.1">
    <property type="nucleotide sequence ID" value="NZ_RPFW01000001.1"/>
</dbReference>
<dbReference type="EMBL" id="RPFW01000001">
    <property type="protein sequence ID" value="TVZ06073.1"/>
    <property type="molecule type" value="Genomic_DNA"/>
</dbReference>
<dbReference type="AlphaFoldDB" id="A0A6P2C945"/>
<keyword evidence="2" id="KW-1185">Reference proteome</keyword>
<accession>A0A6P2C945</accession>
<reference evidence="1 2" key="1">
    <citation type="submission" date="2018-11" db="EMBL/GenBank/DDBJ databases">
        <title>Trebonia kvetii gen.nov., sp.nov., a novel acidophilic actinobacterium, and proposal of the new actinobacterial family Treboniaceae fam. nov.</title>
        <authorList>
            <person name="Rapoport D."/>
            <person name="Sagova-Mareckova M."/>
            <person name="Sedlacek I."/>
            <person name="Provaznik J."/>
            <person name="Kralova S."/>
            <person name="Pavlinic D."/>
            <person name="Benes V."/>
            <person name="Kopecky J."/>
        </authorList>
    </citation>
    <scope>NUCLEOTIDE SEQUENCE [LARGE SCALE GENOMIC DNA]</scope>
    <source>
        <strain evidence="1 2">15Tr583</strain>
    </source>
</reference>
<proteinExistence type="predicted"/>
<gene>
    <name evidence="1" type="ORF">EAS64_01025</name>
</gene>
<evidence type="ECO:0000313" key="1">
    <source>
        <dbReference type="EMBL" id="TVZ06073.1"/>
    </source>
</evidence>